<evidence type="ECO:0000313" key="2">
    <source>
        <dbReference type="EMBL" id="CAF2058384.1"/>
    </source>
</evidence>
<dbReference type="Proteomes" id="UP000663834">
    <property type="component" value="Unassembled WGS sequence"/>
</dbReference>
<proteinExistence type="predicted"/>
<protein>
    <submittedName>
        <fullName evidence="2">Uncharacterized protein</fullName>
    </submittedName>
</protein>
<dbReference type="EMBL" id="CAJNOW010009054">
    <property type="protein sequence ID" value="CAF1553830.1"/>
    <property type="molecule type" value="Genomic_DNA"/>
</dbReference>
<organism evidence="2 3">
    <name type="scientific">Rotaria magnacalcarata</name>
    <dbReference type="NCBI Taxonomy" id="392030"/>
    <lineage>
        <taxon>Eukaryota</taxon>
        <taxon>Metazoa</taxon>
        <taxon>Spiralia</taxon>
        <taxon>Gnathifera</taxon>
        <taxon>Rotifera</taxon>
        <taxon>Eurotatoria</taxon>
        <taxon>Bdelloidea</taxon>
        <taxon>Philodinida</taxon>
        <taxon>Philodinidae</taxon>
        <taxon>Rotaria</taxon>
    </lineage>
</organism>
<dbReference type="Proteomes" id="UP000663824">
    <property type="component" value="Unassembled WGS sequence"/>
</dbReference>
<dbReference type="EMBL" id="CAJNRE010006732">
    <property type="protein sequence ID" value="CAF2058384.1"/>
    <property type="molecule type" value="Genomic_DNA"/>
</dbReference>
<dbReference type="AlphaFoldDB" id="A0A816Q7N0"/>
<evidence type="ECO:0000313" key="1">
    <source>
        <dbReference type="EMBL" id="CAF1553830.1"/>
    </source>
</evidence>
<name>A0A816Q7N0_9BILA</name>
<sequence length="112" mass="12593">MIETTKCNLVLMKKYQKMLASMIIKICLIVILLPYLCASIRCQCTCVKRNGEIVMHGEITRDPYPNECIRDSDCDPLCKTILTGGNLCTASGTCFRNTSLLQFIRLLTPKIS</sequence>
<evidence type="ECO:0000313" key="3">
    <source>
        <dbReference type="Proteomes" id="UP000663824"/>
    </source>
</evidence>
<gene>
    <name evidence="1" type="ORF">KQP761_LOCUS17857</name>
    <name evidence="2" type="ORF">MBJ925_LOCUS14415</name>
</gene>
<accession>A0A816Q7N0</accession>
<comment type="caution">
    <text evidence="2">The sequence shown here is derived from an EMBL/GenBank/DDBJ whole genome shotgun (WGS) entry which is preliminary data.</text>
</comment>
<reference evidence="2" key="1">
    <citation type="submission" date="2021-02" db="EMBL/GenBank/DDBJ databases">
        <authorList>
            <person name="Nowell W R."/>
        </authorList>
    </citation>
    <scope>NUCLEOTIDE SEQUENCE</scope>
</reference>